<accession>A0ABR9RE93</accession>
<keyword evidence="3" id="KW-1185">Reference proteome</keyword>
<gene>
    <name evidence="2" type="ORF">INF37_13630</name>
</gene>
<dbReference type="Proteomes" id="UP000806211">
    <property type="component" value="Unassembled WGS sequence"/>
</dbReference>
<protein>
    <submittedName>
        <fullName evidence="2">Polyphosphate polymerase domain-containing protein</fullName>
    </submittedName>
</protein>
<evidence type="ECO:0000313" key="3">
    <source>
        <dbReference type="Proteomes" id="UP000806211"/>
    </source>
</evidence>
<comment type="caution">
    <text evidence="2">The sequence shown here is derived from an EMBL/GenBank/DDBJ whole genome shotgun (WGS) entry which is preliminary data.</text>
</comment>
<dbReference type="EMBL" id="JADCKF010000014">
    <property type="protein sequence ID" value="MBE5057027.1"/>
    <property type="molecule type" value="Genomic_DNA"/>
</dbReference>
<dbReference type="Gene3D" id="3.20.100.30">
    <property type="entry name" value="VTC, catalytic tunnel domain"/>
    <property type="match status" value="1"/>
</dbReference>
<proteinExistence type="predicted"/>
<dbReference type="Pfam" id="PF09359">
    <property type="entry name" value="VTC"/>
    <property type="match status" value="1"/>
</dbReference>
<sequence>MFKKEATPVKNQMVFQRYEIKYQMSRRQQQAILAAMAPYVVPDEYSHSSIRNLYLDTPDFRLIRRSLERPVYKEKLRVRSYGRAGLEAPVFVELKKKYCSVVYKRRLTMPQREALDCIAGSASWPETQIGGELAYTAGFYAALRPAVFLSYERDSYRGVEDEAFRVTFDTEIRYRQEALTLNSDPWGIPILPADQVLMEVKTAGSLPLWMARTLSELGIFKTSFSKYGTAYQTILLSQQRGEQKYA</sequence>
<dbReference type="InterPro" id="IPR018966">
    <property type="entry name" value="VTC_domain"/>
</dbReference>
<dbReference type="CDD" id="cd07750">
    <property type="entry name" value="PolyPPase_VTC_like"/>
    <property type="match status" value="1"/>
</dbReference>
<dbReference type="InterPro" id="IPR042267">
    <property type="entry name" value="VTC_sf"/>
</dbReference>
<name>A0ABR9RE93_9FIRM</name>
<evidence type="ECO:0000313" key="2">
    <source>
        <dbReference type="EMBL" id="MBE5057027.1"/>
    </source>
</evidence>
<reference evidence="2 3" key="1">
    <citation type="submission" date="2020-10" db="EMBL/GenBank/DDBJ databases">
        <title>ChiBAC.</title>
        <authorList>
            <person name="Zenner C."/>
            <person name="Hitch T.C.A."/>
            <person name="Clavel T."/>
        </authorList>
    </citation>
    <scope>NUCLEOTIDE SEQUENCE [LARGE SCALE GENOMIC DNA]</scope>
    <source>
        <strain evidence="2 3">DSM 107456</strain>
    </source>
</reference>
<organism evidence="2 3">
    <name type="scientific">Pseudoflavonifractor gallinarum</name>
    <dbReference type="NCBI Taxonomy" id="2779352"/>
    <lineage>
        <taxon>Bacteria</taxon>
        <taxon>Bacillati</taxon>
        <taxon>Bacillota</taxon>
        <taxon>Clostridia</taxon>
        <taxon>Eubacteriales</taxon>
        <taxon>Oscillospiraceae</taxon>
        <taxon>Pseudoflavonifractor</taxon>
    </lineage>
</organism>
<feature type="domain" description="VTC" evidence="1">
    <location>
        <begin position="16"/>
        <end position="233"/>
    </location>
</feature>
<evidence type="ECO:0000259" key="1">
    <source>
        <dbReference type="Pfam" id="PF09359"/>
    </source>
</evidence>